<accession>A0A550JIS2</accession>
<dbReference type="PANTHER" id="PTHR47737:SF1">
    <property type="entry name" value="GLYCINE BETAINE_PROLINE BETAINE TRANSPORT SYSTEM PERMEASE PROTEIN PROW"/>
    <property type="match status" value="1"/>
</dbReference>
<feature type="chain" id="PRO_5021853425" evidence="5">
    <location>
        <begin position="26"/>
        <end position="293"/>
    </location>
</feature>
<gene>
    <name evidence="7" type="ORF">FL622_03260</name>
</gene>
<dbReference type="GO" id="GO:0015871">
    <property type="term" value="P:choline transport"/>
    <property type="evidence" value="ECO:0007669"/>
    <property type="project" value="TreeGrafter"/>
</dbReference>
<dbReference type="RefSeq" id="WP_092055603.1">
    <property type="nucleotide sequence ID" value="NZ_FOJJ01000012.1"/>
</dbReference>
<dbReference type="OrthoDB" id="9787902at2"/>
<protein>
    <submittedName>
        <fullName evidence="7">Glycine betaine ABC transporter substrate-binding protein</fullName>
    </submittedName>
</protein>
<evidence type="ECO:0000256" key="3">
    <source>
        <dbReference type="ARBA" id="ARBA00022475"/>
    </source>
</evidence>
<dbReference type="InterPro" id="IPR007210">
    <property type="entry name" value="ABC_Gly_betaine_transp_sub-bd"/>
</dbReference>
<dbReference type="GO" id="GO:0005275">
    <property type="term" value="F:amine transmembrane transporter activity"/>
    <property type="evidence" value="ECO:0007669"/>
    <property type="project" value="TreeGrafter"/>
</dbReference>
<organism evidence="7 8">
    <name type="scientific">Trichloromonas acetexigens</name>
    <dbReference type="NCBI Taxonomy" id="38815"/>
    <lineage>
        <taxon>Bacteria</taxon>
        <taxon>Pseudomonadati</taxon>
        <taxon>Thermodesulfobacteriota</taxon>
        <taxon>Desulfuromonadia</taxon>
        <taxon>Desulfuromonadales</taxon>
        <taxon>Trichloromonadaceae</taxon>
        <taxon>Trichloromonas</taxon>
    </lineage>
</organism>
<keyword evidence="4" id="KW-0472">Membrane</keyword>
<proteinExistence type="predicted"/>
<dbReference type="Pfam" id="PF04069">
    <property type="entry name" value="OpuAC"/>
    <property type="match status" value="1"/>
</dbReference>
<evidence type="ECO:0000256" key="4">
    <source>
        <dbReference type="ARBA" id="ARBA00023136"/>
    </source>
</evidence>
<keyword evidence="8" id="KW-1185">Reference proteome</keyword>
<dbReference type="GO" id="GO:0043190">
    <property type="term" value="C:ATP-binding cassette (ABC) transporter complex"/>
    <property type="evidence" value="ECO:0007669"/>
    <property type="project" value="InterPro"/>
</dbReference>
<reference evidence="7 8" key="1">
    <citation type="submission" date="2019-07" db="EMBL/GenBank/DDBJ databases">
        <title>Insights of Desulfuromonas acetexigens electromicrobiology.</title>
        <authorList>
            <person name="Katuri K."/>
            <person name="Sapireddy V."/>
            <person name="Shaw D.R."/>
            <person name="Saikaly P."/>
        </authorList>
    </citation>
    <scope>NUCLEOTIDE SEQUENCE [LARGE SCALE GENOMIC DNA]</scope>
    <source>
        <strain evidence="7 8">2873</strain>
    </source>
</reference>
<dbReference type="Proteomes" id="UP000317155">
    <property type="component" value="Unassembled WGS sequence"/>
</dbReference>
<dbReference type="SUPFAM" id="SSF53850">
    <property type="entry name" value="Periplasmic binding protein-like II"/>
    <property type="match status" value="1"/>
</dbReference>
<dbReference type="GO" id="GO:0015226">
    <property type="term" value="F:carnitine transmembrane transporter activity"/>
    <property type="evidence" value="ECO:0007669"/>
    <property type="project" value="TreeGrafter"/>
</dbReference>
<dbReference type="Gene3D" id="3.40.190.100">
    <property type="entry name" value="Glycine betaine-binding periplasmic protein, domain 2"/>
    <property type="match status" value="1"/>
</dbReference>
<dbReference type="Gene3D" id="3.40.190.10">
    <property type="entry name" value="Periplasmic binding protein-like II"/>
    <property type="match status" value="1"/>
</dbReference>
<keyword evidence="3" id="KW-1003">Cell membrane</keyword>
<feature type="signal peptide" evidence="5">
    <location>
        <begin position="1"/>
        <end position="25"/>
    </location>
</feature>
<evidence type="ECO:0000313" key="7">
    <source>
        <dbReference type="EMBL" id="TRO83115.1"/>
    </source>
</evidence>
<feature type="domain" description="ABC-type glycine betaine transport system substrate-binding" evidence="6">
    <location>
        <begin position="37"/>
        <end position="281"/>
    </location>
</feature>
<dbReference type="AlphaFoldDB" id="A0A550JIS2"/>
<sequence>MKRILLISLLCFTSLLWSCTQEQNADGTKAAAPEAKKEVTLVYVEWVAEVASTNVMRVVLEELGYKVKTLPVGAAAMWQSLGSRDADAMTSAWLPTTHGHYLEEVRENVEDLGPNLVGTRIGLVVPKYVEIDSIAELDAHADKFSGRIIGIDPGAGIMSLTEKAIEEYGIKNLRLVEGSGATMTAALSDEIKNNNWAVVTGWTPHWKFARWELKYLEDPKGIYGGAETINTIVRKGLKEEQPEVYALLDNFNWTAAQCEELIAANQEDGADPYVNAKAWVERHRDLVNSWLGK</sequence>
<keyword evidence="5" id="KW-0732">Signal</keyword>
<evidence type="ECO:0000256" key="2">
    <source>
        <dbReference type="ARBA" id="ARBA00022448"/>
    </source>
</evidence>
<evidence type="ECO:0000256" key="5">
    <source>
        <dbReference type="SAM" id="SignalP"/>
    </source>
</evidence>
<comment type="subcellular location">
    <subcellularLocation>
        <location evidence="1">Cell membrane</location>
    </subcellularLocation>
</comment>
<evidence type="ECO:0000313" key="8">
    <source>
        <dbReference type="Proteomes" id="UP000317155"/>
    </source>
</evidence>
<dbReference type="GO" id="GO:0031460">
    <property type="term" value="P:glycine betaine transport"/>
    <property type="evidence" value="ECO:0007669"/>
    <property type="project" value="TreeGrafter"/>
</dbReference>
<name>A0A550JIS2_9BACT</name>
<dbReference type="CDD" id="cd13639">
    <property type="entry name" value="PBP2_OpuAC_like"/>
    <property type="match status" value="1"/>
</dbReference>
<dbReference type="EMBL" id="VJVV01000002">
    <property type="protein sequence ID" value="TRO83115.1"/>
    <property type="molecule type" value="Genomic_DNA"/>
</dbReference>
<evidence type="ECO:0000256" key="1">
    <source>
        <dbReference type="ARBA" id="ARBA00004236"/>
    </source>
</evidence>
<dbReference type="PANTHER" id="PTHR47737">
    <property type="entry name" value="GLYCINE BETAINE/PROLINE BETAINE TRANSPORT SYSTEM PERMEASE PROTEIN PROW"/>
    <property type="match status" value="1"/>
</dbReference>
<comment type="caution">
    <text evidence="7">The sequence shown here is derived from an EMBL/GenBank/DDBJ whole genome shotgun (WGS) entry which is preliminary data.</text>
</comment>
<evidence type="ECO:0000259" key="6">
    <source>
        <dbReference type="Pfam" id="PF04069"/>
    </source>
</evidence>
<keyword evidence="2" id="KW-0813">Transport</keyword>